<dbReference type="InterPro" id="IPR015853">
    <property type="entry name" value="ABC_transpr_FbpC"/>
</dbReference>
<dbReference type="InterPro" id="IPR003593">
    <property type="entry name" value="AAA+_ATPase"/>
</dbReference>
<evidence type="ECO:0000256" key="4">
    <source>
        <dbReference type="ARBA" id="ARBA00022741"/>
    </source>
</evidence>
<dbReference type="GO" id="GO:0016887">
    <property type="term" value="F:ATP hydrolysis activity"/>
    <property type="evidence" value="ECO:0007669"/>
    <property type="project" value="InterPro"/>
</dbReference>
<dbReference type="GO" id="GO:0015418">
    <property type="term" value="F:ABC-type quaternary ammonium compound transporting activity"/>
    <property type="evidence" value="ECO:0007669"/>
    <property type="project" value="UniProtKB-EC"/>
</dbReference>
<dbReference type="GO" id="GO:0016020">
    <property type="term" value="C:membrane"/>
    <property type="evidence" value="ECO:0007669"/>
    <property type="project" value="InterPro"/>
</dbReference>
<evidence type="ECO:0000313" key="11">
    <source>
        <dbReference type="EMBL" id="MBK6301540.1"/>
    </source>
</evidence>
<keyword evidence="5 11" id="KW-0067">ATP-binding</keyword>
<evidence type="ECO:0000256" key="2">
    <source>
        <dbReference type="ARBA" id="ARBA00022475"/>
    </source>
</evidence>
<dbReference type="Gene3D" id="3.40.50.300">
    <property type="entry name" value="P-loop containing nucleotide triphosphate hydrolases"/>
    <property type="match status" value="1"/>
</dbReference>
<evidence type="ECO:0000256" key="5">
    <source>
        <dbReference type="ARBA" id="ARBA00022840"/>
    </source>
</evidence>
<evidence type="ECO:0000256" key="1">
    <source>
        <dbReference type="ARBA" id="ARBA00022448"/>
    </source>
</evidence>
<keyword evidence="1" id="KW-0813">Transport</keyword>
<dbReference type="PROSITE" id="PS50893">
    <property type="entry name" value="ABC_TRANSPORTER_2"/>
    <property type="match status" value="1"/>
</dbReference>
<evidence type="ECO:0000256" key="8">
    <source>
        <dbReference type="ARBA" id="ARBA00023136"/>
    </source>
</evidence>
<reference evidence="11 12" key="1">
    <citation type="submission" date="2020-10" db="EMBL/GenBank/DDBJ databases">
        <title>Connecting structure to function with the recovery of over 1000 high-quality activated sludge metagenome-assembled genomes encoding full-length rRNA genes using long-read sequencing.</title>
        <authorList>
            <person name="Singleton C.M."/>
            <person name="Petriglieri F."/>
            <person name="Kristensen J.M."/>
            <person name="Kirkegaard R.H."/>
            <person name="Michaelsen T.Y."/>
            <person name="Andersen M.H."/>
            <person name="Karst S.M."/>
            <person name="Dueholm M.S."/>
            <person name="Nielsen P.H."/>
            <person name="Albertsen M."/>
        </authorList>
    </citation>
    <scope>NUCLEOTIDE SEQUENCE [LARGE SCALE GENOMIC DNA]</scope>
    <source>
        <strain evidence="11">AalE_18-Q3-R2-46_BAT3C.188</strain>
    </source>
</reference>
<keyword evidence="6" id="KW-0408">Iron</keyword>
<dbReference type="CDD" id="cd03259">
    <property type="entry name" value="ABC_Carb_Solutes_like"/>
    <property type="match status" value="1"/>
</dbReference>
<feature type="domain" description="ABC transporter" evidence="10">
    <location>
        <begin position="2"/>
        <end position="232"/>
    </location>
</feature>
<keyword evidence="4" id="KW-0547">Nucleotide-binding</keyword>
<dbReference type="GO" id="GO:0005524">
    <property type="term" value="F:ATP binding"/>
    <property type="evidence" value="ECO:0007669"/>
    <property type="project" value="UniProtKB-KW"/>
</dbReference>
<keyword evidence="2" id="KW-1003">Cell membrane</keyword>
<dbReference type="InterPro" id="IPR003439">
    <property type="entry name" value="ABC_transporter-like_ATP-bd"/>
</dbReference>
<evidence type="ECO:0000256" key="6">
    <source>
        <dbReference type="ARBA" id="ARBA00023004"/>
    </source>
</evidence>
<dbReference type="GO" id="GO:0015408">
    <property type="term" value="F:ABC-type ferric iron transporter activity"/>
    <property type="evidence" value="ECO:0007669"/>
    <property type="project" value="InterPro"/>
</dbReference>
<evidence type="ECO:0000256" key="7">
    <source>
        <dbReference type="ARBA" id="ARBA00023065"/>
    </source>
</evidence>
<proteinExistence type="predicted"/>
<dbReference type="FunFam" id="3.40.50.300:FF:000425">
    <property type="entry name" value="Probable ABC transporter, ATP-binding subunit"/>
    <property type="match status" value="1"/>
</dbReference>
<dbReference type="SMART" id="SM00382">
    <property type="entry name" value="AAA"/>
    <property type="match status" value="1"/>
</dbReference>
<evidence type="ECO:0000256" key="3">
    <source>
        <dbReference type="ARBA" id="ARBA00022496"/>
    </source>
</evidence>
<dbReference type="SUPFAM" id="SSF52540">
    <property type="entry name" value="P-loop containing nucleoside triphosphate hydrolases"/>
    <property type="match status" value="1"/>
</dbReference>
<sequence length="243" mass="25496">MLSISHVSVRFGATRAVDDVSLEVPSGTVMAILGPSGCGKSSLLRAVAGLEPLASGSVSFDGADLAGVPTHRRGFAMMFQDGQLFGHLDVAGNVGYALARKGIRGAQARSEVDRLLELVGLAGYAARRPATLSGGEGQRVALARALAARPRLLLLDEPLSALDRSLRERLATDLRHVLTETGTTAMMVTHDHGDAFTVADRTAIMRAGRLVQQGETAEVWAHPVDADTAHFLGVSVPSDLAEP</sequence>
<gene>
    <name evidence="11" type="ORF">IPF40_11010</name>
</gene>
<dbReference type="EC" id="7.6.2.9" evidence="9"/>
<evidence type="ECO:0000256" key="9">
    <source>
        <dbReference type="ARBA" id="ARBA00066388"/>
    </source>
</evidence>
<keyword evidence="8" id="KW-0472">Membrane</keyword>
<dbReference type="Pfam" id="PF00005">
    <property type="entry name" value="ABC_tran"/>
    <property type="match status" value="1"/>
</dbReference>
<dbReference type="PANTHER" id="PTHR42781:SF4">
    <property type="entry name" value="SPERMIDINE_PUTRESCINE IMPORT ATP-BINDING PROTEIN POTA"/>
    <property type="match status" value="1"/>
</dbReference>
<comment type="caution">
    <text evidence="11">The sequence shown here is derived from an EMBL/GenBank/DDBJ whole genome shotgun (WGS) entry which is preliminary data.</text>
</comment>
<dbReference type="Proteomes" id="UP000718281">
    <property type="component" value="Unassembled WGS sequence"/>
</dbReference>
<dbReference type="InterPro" id="IPR027417">
    <property type="entry name" value="P-loop_NTPase"/>
</dbReference>
<keyword evidence="3" id="KW-0410">Iron transport</keyword>
<evidence type="ECO:0000313" key="12">
    <source>
        <dbReference type="Proteomes" id="UP000718281"/>
    </source>
</evidence>
<dbReference type="AlphaFoldDB" id="A0A934X6W4"/>
<organism evidence="11 12">
    <name type="scientific">Candidatus Phosphoribacter hodrii</name>
    <dbReference type="NCBI Taxonomy" id="2953743"/>
    <lineage>
        <taxon>Bacteria</taxon>
        <taxon>Bacillati</taxon>
        <taxon>Actinomycetota</taxon>
        <taxon>Actinomycetes</taxon>
        <taxon>Micrococcales</taxon>
        <taxon>Dermatophilaceae</taxon>
        <taxon>Candidatus Phosphoribacter</taxon>
    </lineage>
</organism>
<dbReference type="PANTHER" id="PTHR42781">
    <property type="entry name" value="SPERMIDINE/PUTRESCINE IMPORT ATP-BINDING PROTEIN POTA"/>
    <property type="match status" value="1"/>
</dbReference>
<dbReference type="EMBL" id="JADIXZ010000004">
    <property type="protein sequence ID" value="MBK6301540.1"/>
    <property type="molecule type" value="Genomic_DNA"/>
</dbReference>
<protein>
    <recommendedName>
        <fullName evidence="9">ABC-type quaternary amine transporter</fullName>
        <ecNumber evidence="9">7.6.2.9</ecNumber>
    </recommendedName>
</protein>
<dbReference type="InterPro" id="IPR050093">
    <property type="entry name" value="ABC_SmlMolc_Importer"/>
</dbReference>
<keyword evidence="7" id="KW-0406">Ion transport</keyword>
<name>A0A934X6W4_9MICO</name>
<evidence type="ECO:0000259" key="10">
    <source>
        <dbReference type="PROSITE" id="PS50893"/>
    </source>
</evidence>
<accession>A0A934X6W4</accession>